<dbReference type="PANTHER" id="PTHR38050:SF2">
    <property type="entry name" value="FERULOYL ESTERASE C-RELATED"/>
    <property type="match status" value="1"/>
</dbReference>
<dbReference type="Proteomes" id="UP001238805">
    <property type="component" value="Chromosome"/>
</dbReference>
<dbReference type="Gene3D" id="3.40.50.1820">
    <property type="entry name" value="alpha/beta hydrolase"/>
    <property type="match status" value="1"/>
</dbReference>
<reference evidence="8 9" key="1">
    <citation type="submission" date="2023-05" db="EMBL/GenBank/DDBJ databases">
        <title>Corynebacterium suedekumii sp. nov. and Corynebacterium breve sp. nov. isolated from raw cow's milk.</title>
        <authorList>
            <person name="Baer M.K."/>
            <person name="Mehl L."/>
            <person name="Hellmuth R."/>
            <person name="Marke G."/>
            <person name="Lipski A."/>
        </authorList>
    </citation>
    <scope>NUCLEOTIDE SEQUENCE [LARGE SCALE GENOMIC DNA]</scope>
    <source>
        <strain evidence="8 9">LM112</strain>
    </source>
</reference>
<gene>
    <name evidence="8" type="ORF">QP029_10700</name>
</gene>
<evidence type="ECO:0000256" key="5">
    <source>
        <dbReference type="ARBA" id="ARBA00022801"/>
    </source>
</evidence>
<evidence type="ECO:0000256" key="1">
    <source>
        <dbReference type="ARBA" id="ARBA00004613"/>
    </source>
</evidence>
<keyword evidence="6" id="KW-0119">Carbohydrate metabolism</keyword>
<evidence type="ECO:0000313" key="9">
    <source>
        <dbReference type="Proteomes" id="UP001238805"/>
    </source>
</evidence>
<comment type="subcellular location">
    <subcellularLocation>
        <location evidence="1">Secreted</location>
    </subcellularLocation>
</comment>
<evidence type="ECO:0000256" key="7">
    <source>
        <dbReference type="ARBA" id="ARBA00023326"/>
    </source>
</evidence>
<dbReference type="PROSITE" id="PS51257">
    <property type="entry name" value="PROKAR_LIPOPROTEIN"/>
    <property type="match status" value="1"/>
</dbReference>
<dbReference type="InterPro" id="IPR043595">
    <property type="entry name" value="FaeB/C/D"/>
</dbReference>
<dbReference type="EMBL" id="CP126970">
    <property type="protein sequence ID" value="WIM69688.1"/>
    <property type="molecule type" value="Genomic_DNA"/>
</dbReference>
<keyword evidence="7" id="KW-0624">Polysaccharide degradation</keyword>
<dbReference type="InterPro" id="IPR029058">
    <property type="entry name" value="AB_hydrolase_fold"/>
</dbReference>
<dbReference type="RefSeq" id="WP_284874282.1">
    <property type="nucleotide sequence ID" value="NZ_CP126970.1"/>
</dbReference>
<evidence type="ECO:0000313" key="8">
    <source>
        <dbReference type="EMBL" id="WIM69688.1"/>
    </source>
</evidence>
<keyword evidence="2" id="KW-0964">Secreted</keyword>
<keyword evidence="4" id="KW-0732">Signal</keyword>
<sequence length="284" mass="30964">MKRLLTVTAAALLLVGCTIEDPGESASGTSSTVQPLTQETTAASLEKVTTTVDGRERTYLRAVPAGYDETRTWPVVLAFHGWRETAEVMRRNTGLEAARAIVVYADGVDRAWAPAPYAATSGEEDLAFVRTILTELRDEYRVDRGRIFATGFSNGGGFAAYLGCQLPDTFAAVAPVGAAYYRAIHEGCSDEPVARLDIHGTYDRTINYYGGTRHDTPYESVPVVLEGVAERNRCDGTSINRRSNSVIEQHWRGCDMPLSHVRVGGGEHVWPDEATAEVRAFFGV</sequence>
<organism evidence="8 9">
    <name type="scientific">Corynebacterium suedekumii</name>
    <dbReference type="NCBI Taxonomy" id="3049801"/>
    <lineage>
        <taxon>Bacteria</taxon>
        <taxon>Bacillati</taxon>
        <taxon>Actinomycetota</taxon>
        <taxon>Actinomycetes</taxon>
        <taxon>Mycobacteriales</taxon>
        <taxon>Corynebacteriaceae</taxon>
        <taxon>Corynebacterium</taxon>
    </lineage>
</organism>
<dbReference type="SUPFAM" id="SSF53474">
    <property type="entry name" value="alpha/beta-Hydrolases"/>
    <property type="match status" value="1"/>
</dbReference>
<evidence type="ECO:0000256" key="4">
    <source>
        <dbReference type="ARBA" id="ARBA00022729"/>
    </source>
</evidence>
<evidence type="ECO:0000256" key="6">
    <source>
        <dbReference type="ARBA" id="ARBA00023277"/>
    </source>
</evidence>
<name>A0ABY8VJJ6_9CORY</name>
<protein>
    <submittedName>
        <fullName evidence="8">PHB depolymerase family esterase</fullName>
    </submittedName>
</protein>
<dbReference type="PANTHER" id="PTHR38050">
    <property type="match status" value="1"/>
</dbReference>
<keyword evidence="3" id="KW-0858">Xylan degradation</keyword>
<accession>A0ABY8VJJ6</accession>
<keyword evidence="9" id="KW-1185">Reference proteome</keyword>
<evidence type="ECO:0000256" key="2">
    <source>
        <dbReference type="ARBA" id="ARBA00022525"/>
    </source>
</evidence>
<evidence type="ECO:0000256" key="3">
    <source>
        <dbReference type="ARBA" id="ARBA00022651"/>
    </source>
</evidence>
<keyword evidence="5" id="KW-0378">Hydrolase</keyword>
<dbReference type="Pfam" id="PF00756">
    <property type="entry name" value="Esterase"/>
    <property type="match status" value="1"/>
</dbReference>
<proteinExistence type="predicted"/>
<dbReference type="InterPro" id="IPR000801">
    <property type="entry name" value="Esterase-like"/>
</dbReference>